<dbReference type="Pfam" id="PF18208">
    <property type="entry name" value="NES_C_h"/>
    <property type="match status" value="1"/>
</dbReference>
<gene>
    <name evidence="6" type="ORF">NDK43_22560</name>
</gene>
<feature type="region of interest" description="Disordered" evidence="3">
    <location>
        <begin position="649"/>
        <end position="671"/>
    </location>
</feature>
<organism evidence="6 7">
    <name type="scientific">Neobacillus pocheonensis</name>
    <dbReference type="NCBI Taxonomy" id="363869"/>
    <lineage>
        <taxon>Bacteria</taxon>
        <taxon>Bacillati</taxon>
        <taxon>Bacillota</taxon>
        <taxon>Bacilli</taxon>
        <taxon>Bacillales</taxon>
        <taxon>Bacillaceae</taxon>
        <taxon>Neobacillus</taxon>
    </lineage>
</organism>
<feature type="domain" description="MobA/MobL protein" evidence="4">
    <location>
        <begin position="17"/>
        <end position="229"/>
    </location>
</feature>
<proteinExistence type="inferred from homology"/>
<evidence type="ECO:0000256" key="2">
    <source>
        <dbReference type="ARBA" id="ARBA00022971"/>
    </source>
</evidence>
<name>A0ABT0WED3_9BACI</name>
<dbReference type="EMBL" id="JAMQCR010000002">
    <property type="protein sequence ID" value="MCM2534613.1"/>
    <property type="molecule type" value="Genomic_DNA"/>
</dbReference>
<keyword evidence="7" id="KW-1185">Reference proteome</keyword>
<dbReference type="InterPro" id="IPR005053">
    <property type="entry name" value="MobA_MobL"/>
</dbReference>
<sequence>MAIYHFSNQIISRKKQQSTIAAAAYRSGERLIDERTNEEKFYKRQVKPITHILAPSHAPQWVYDRQKLWNEVEKKEKQWNAQLAREINVALPKELSHAKQEKLALEFCTEIFVNDGMVADLSIHRDDEENPHFHVMLTIRPFNEDGSWGNKQMKVKELINGKQQVKALHITDWNTKEKLVYWREQWAHYANRFLKKNGFSERITHLSNKNRGIETLPTIHEGFVARQMQSEGKESDRIKMNTNRKEYNKTVIELAEAKKEKKYKERTEKFVRRFTPLEKKQLRDSAKSLRMFVNFENINIRRLQLEKWKYQLEFHQDSIDKYKKLNRIENETELLNQAEKIFEIEASRFLDKYYPDLNKEELSTNQKIEVVETTVSQNKLLNINDIEKVLNELEIKQIERDLHVLLNNRQQFVLSLQQELKKTEKQFEHLRVKNRINFSDQSTIKNATDKDLKQMQFLLKEKEEMNKSLILIDQLYDHQLQEMYPNWDGRNYLTVEQKEFFVMAEEFFGKPITPEDLSNPPRKYSKDEQKEIIFSLYCINRYNMDSINKDQYYDVLRHKFPEFQIENQSYKQMFYHECMRYADEIGQDKMNQLHNAYNIQSVGDVEEFHLEENNSFTPLSYHDSGFVFSTGSDFFSILESAIREADRKWREDEFEQQHKNKKKKRQNGMER</sequence>
<dbReference type="InterPro" id="IPR040834">
    <property type="entry name" value="NES_C_h"/>
</dbReference>
<evidence type="ECO:0000256" key="3">
    <source>
        <dbReference type="SAM" id="MobiDB-lite"/>
    </source>
</evidence>
<feature type="compositionally biased region" description="Basic and acidic residues" evidence="3">
    <location>
        <begin position="649"/>
        <end position="658"/>
    </location>
</feature>
<evidence type="ECO:0000259" key="5">
    <source>
        <dbReference type="Pfam" id="PF18208"/>
    </source>
</evidence>
<feature type="compositionally biased region" description="Basic residues" evidence="3">
    <location>
        <begin position="659"/>
        <end position="671"/>
    </location>
</feature>
<dbReference type="Gene3D" id="3.30.930.30">
    <property type="match status" value="1"/>
</dbReference>
<protein>
    <submittedName>
        <fullName evidence="6">MobA/MobL family protein</fullName>
    </submittedName>
</protein>
<feature type="domain" description="Nicking enzyme C-terminal middle helical" evidence="5">
    <location>
        <begin position="273"/>
        <end position="379"/>
    </location>
</feature>
<dbReference type="Proteomes" id="UP001523262">
    <property type="component" value="Unassembled WGS sequence"/>
</dbReference>
<dbReference type="Pfam" id="PF03389">
    <property type="entry name" value="MobA_MobL"/>
    <property type="match status" value="1"/>
</dbReference>
<keyword evidence="2" id="KW-0184">Conjugation</keyword>
<dbReference type="Gene3D" id="1.20.58.1730">
    <property type="match status" value="1"/>
</dbReference>
<reference evidence="6 7" key="1">
    <citation type="submission" date="2022-06" db="EMBL/GenBank/DDBJ databases">
        <authorList>
            <person name="Jeon C.O."/>
        </authorList>
    </citation>
    <scope>NUCLEOTIDE SEQUENCE [LARGE SCALE GENOMIC DNA]</scope>
    <source>
        <strain evidence="6 7">KCTC 13943</strain>
    </source>
</reference>
<accession>A0ABT0WED3</accession>
<comment type="caution">
    <text evidence="6">The sequence shown here is derived from an EMBL/GenBank/DDBJ whole genome shotgun (WGS) entry which is preliminary data.</text>
</comment>
<evidence type="ECO:0000313" key="7">
    <source>
        <dbReference type="Proteomes" id="UP001523262"/>
    </source>
</evidence>
<evidence type="ECO:0000259" key="4">
    <source>
        <dbReference type="Pfam" id="PF03389"/>
    </source>
</evidence>
<dbReference type="NCBIfam" id="NF041496">
    <property type="entry name" value="MobQ"/>
    <property type="match status" value="1"/>
</dbReference>
<comment type="similarity">
    <text evidence="1">Belongs to the MobA/MobL family.</text>
</comment>
<evidence type="ECO:0000313" key="6">
    <source>
        <dbReference type="EMBL" id="MCM2534613.1"/>
    </source>
</evidence>
<evidence type="ECO:0000256" key="1">
    <source>
        <dbReference type="ARBA" id="ARBA00010873"/>
    </source>
</evidence>